<gene>
    <name evidence="2" type="ORF">L1049_013330</name>
</gene>
<evidence type="ECO:0000313" key="2">
    <source>
        <dbReference type="EMBL" id="KAK9279650.1"/>
    </source>
</evidence>
<evidence type="ECO:0000313" key="3">
    <source>
        <dbReference type="Proteomes" id="UP001415857"/>
    </source>
</evidence>
<dbReference type="InterPro" id="IPR018289">
    <property type="entry name" value="MULE_transposase_dom"/>
</dbReference>
<name>A0AAP0RP31_LIQFO</name>
<keyword evidence="3" id="KW-1185">Reference proteome</keyword>
<comment type="caution">
    <text evidence="2">The sequence shown here is derived from an EMBL/GenBank/DDBJ whole genome shotgun (WGS) entry which is preliminary data.</text>
</comment>
<reference evidence="2 3" key="1">
    <citation type="journal article" date="2024" name="Plant J.">
        <title>Genome sequences and population genomics reveal climatic adaptation and genomic divergence between two closely related sweetgum species.</title>
        <authorList>
            <person name="Xu W.Q."/>
            <person name="Ren C.Q."/>
            <person name="Zhang X.Y."/>
            <person name="Comes H.P."/>
            <person name="Liu X.H."/>
            <person name="Li Y.G."/>
            <person name="Kettle C.J."/>
            <person name="Jalonen R."/>
            <person name="Gaisberger H."/>
            <person name="Ma Y.Z."/>
            <person name="Qiu Y.X."/>
        </authorList>
    </citation>
    <scope>NUCLEOTIDE SEQUENCE [LARGE SCALE GENOMIC DNA]</scope>
    <source>
        <strain evidence="2">Hangzhou</strain>
    </source>
</reference>
<feature type="domain" description="MULE transposase" evidence="1">
    <location>
        <begin position="26"/>
        <end position="135"/>
    </location>
</feature>
<evidence type="ECO:0000259" key="1">
    <source>
        <dbReference type="Pfam" id="PF10551"/>
    </source>
</evidence>
<dbReference type="Pfam" id="PF10551">
    <property type="entry name" value="MULE"/>
    <property type="match status" value="1"/>
</dbReference>
<dbReference type="PANTHER" id="PTHR31973:SF187">
    <property type="entry name" value="MUTATOR TRANSPOSASE MUDRA PROTEIN"/>
    <property type="match status" value="1"/>
</dbReference>
<accession>A0AAP0RP31</accession>
<dbReference type="Proteomes" id="UP001415857">
    <property type="component" value="Unassembled WGS sequence"/>
</dbReference>
<dbReference type="PANTHER" id="PTHR31973">
    <property type="entry name" value="POLYPROTEIN, PUTATIVE-RELATED"/>
    <property type="match status" value="1"/>
</dbReference>
<dbReference type="AlphaFoldDB" id="A0AAP0RP31"/>
<organism evidence="2 3">
    <name type="scientific">Liquidambar formosana</name>
    <name type="common">Formosan gum</name>
    <dbReference type="NCBI Taxonomy" id="63359"/>
    <lineage>
        <taxon>Eukaryota</taxon>
        <taxon>Viridiplantae</taxon>
        <taxon>Streptophyta</taxon>
        <taxon>Embryophyta</taxon>
        <taxon>Tracheophyta</taxon>
        <taxon>Spermatophyta</taxon>
        <taxon>Magnoliopsida</taxon>
        <taxon>eudicotyledons</taxon>
        <taxon>Gunneridae</taxon>
        <taxon>Pentapetalae</taxon>
        <taxon>Saxifragales</taxon>
        <taxon>Altingiaceae</taxon>
        <taxon>Liquidambar</taxon>
    </lineage>
</organism>
<dbReference type="EMBL" id="JBBPBK010000008">
    <property type="protein sequence ID" value="KAK9279650.1"/>
    <property type="molecule type" value="Genomic_DNA"/>
</dbReference>
<sequence>MPIFQRFYVCLDAYKRGFLAGYRPFIRVDSCFLKGPTGGQLLSAIGRDSNNQMFSVAFAVIERETKESWDWFFRLPLQDIRERHSITFMSNQQKHYQPCINFVTHFYFVQGLVPALHELVPNVEHRFCWRHLYDNIAKKYRGKQLRDAMWVAAKATIVYEWKKQMKRISTISLDIHKVIDKMEPAIWARGRGRRRGNNAVGRGNAMGKGSKAIGREQNAMGRGNTIRRGSEVVGRRSDAVGRGISLQVVILGVLALTVFRFRDPDIKLDFVTARNISGFSSGKPPTSINMTLKAEMVIKNHNWGEFEYDESNMVLLYTGIAVGRGDIPMGRIKMRSTVRVVVVVEANFDGKLSSDINSTVLSVNGYAKLSGKVHMMTMIKNGRTGEMNCTMTVSLTRQAILHYSCQ</sequence>
<proteinExistence type="predicted"/>
<protein>
    <recommendedName>
        <fullName evidence="1">MULE transposase domain-containing protein</fullName>
    </recommendedName>
</protein>